<dbReference type="Proteomes" id="UP001211894">
    <property type="component" value="Unassembled WGS sequence"/>
</dbReference>
<evidence type="ECO:0008006" key="3">
    <source>
        <dbReference type="Google" id="ProtNLM"/>
    </source>
</evidence>
<dbReference type="PANTHER" id="PTHR43394:SF1">
    <property type="entry name" value="ATP-BINDING CASSETTE SUB-FAMILY B MEMBER 10, MITOCHONDRIAL"/>
    <property type="match status" value="1"/>
</dbReference>
<proteinExistence type="predicted"/>
<evidence type="ECO:0000313" key="2">
    <source>
        <dbReference type="Proteomes" id="UP001211894"/>
    </source>
</evidence>
<sequence length="69" mass="7875">MEGAFAKLNQLTKGKTVIVVSHRLSTARFADHIIFLEKGKVAETGTHSERMKKQAHYANLYRLQAEKYL</sequence>
<dbReference type="PANTHER" id="PTHR43394">
    <property type="entry name" value="ATP-DEPENDENT PERMEASE MDL1, MITOCHONDRIAL"/>
    <property type="match status" value="1"/>
</dbReference>
<dbReference type="InterPro" id="IPR027417">
    <property type="entry name" value="P-loop_NTPase"/>
</dbReference>
<keyword evidence="2" id="KW-1185">Reference proteome</keyword>
<name>A0ABT4WZ26_9BACI</name>
<dbReference type="SUPFAM" id="SSF52540">
    <property type="entry name" value="P-loop containing nucleoside triphosphate hydrolases"/>
    <property type="match status" value="1"/>
</dbReference>
<accession>A0ABT4WZ26</accession>
<dbReference type="Gene3D" id="3.40.50.300">
    <property type="entry name" value="P-loop containing nucleotide triphosphate hydrolases"/>
    <property type="match status" value="1"/>
</dbReference>
<dbReference type="RefSeq" id="WP_271339164.1">
    <property type="nucleotide sequence ID" value="NZ_JAQKAB010000001.1"/>
</dbReference>
<comment type="caution">
    <text evidence="1">The sequence shown here is derived from an EMBL/GenBank/DDBJ whole genome shotgun (WGS) entry which is preliminary data.</text>
</comment>
<dbReference type="InterPro" id="IPR039421">
    <property type="entry name" value="Type_1_exporter"/>
</dbReference>
<gene>
    <name evidence="1" type="ORF">PJ311_01600</name>
</gene>
<reference evidence="1 2" key="1">
    <citation type="submission" date="2023-01" db="EMBL/GenBank/DDBJ databases">
        <title>Bacillus changyiensis sp. nov., isolated from a coastal deposit.</title>
        <authorList>
            <person name="Xiao G."/>
            <person name="Lai Q."/>
            <person name="Hu Z."/>
            <person name="Shao Z."/>
        </authorList>
    </citation>
    <scope>NUCLEOTIDE SEQUENCE [LARGE SCALE GENOMIC DNA]</scope>
    <source>
        <strain evidence="1 2">CLL-7-23</strain>
    </source>
</reference>
<protein>
    <recommendedName>
        <fullName evidence="3">ABC transporter ATP-binding protein</fullName>
    </recommendedName>
</protein>
<organism evidence="1 2">
    <name type="scientific">Bacillus changyiensis</name>
    <dbReference type="NCBI Taxonomy" id="3004103"/>
    <lineage>
        <taxon>Bacteria</taxon>
        <taxon>Bacillati</taxon>
        <taxon>Bacillota</taxon>
        <taxon>Bacilli</taxon>
        <taxon>Bacillales</taxon>
        <taxon>Bacillaceae</taxon>
        <taxon>Bacillus</taxon>
    </lineage>
</organism>
<dbReference type="EMBL" id="JAQKAB010000001">
    <property type="protein sequence ID" value="MDA7025301.1"/>
    <property type="molecule type" value="Genomic_DNA"/>
</dbReference>
<evidence type="ECO:0000313" key="1">
    <source>
        <dbReference type="EMBL" id="MDA7025301.1"/>
    </source>
</evidence>